<dbReference type="InterPro" id="IPR050067">
    <property type="entry name" value="IPM_dehydratase_rel_enz"/>
</dbReference>
<sequence length="455" mass="47956">MNQQSPSPVLVGQAGTGSKDAQTFAQKALARAAGCERVEVGEVVDVRPDVVLSHDNTAAIREIWQEFGQARVVIPEKMAITLDHAVPAPTTRHAQNHAEIRRFVQEQGIRHFFEVGRGICHQVLSEEALTLPGQTVLGADSHTPHFGWLGAFGAGIGRSEVAALWATGELWLRVPESIRIVLDGQLPKGVTAKDFALRIIGDWGADGGLYASVEFSGSGVEAMSIDSRMALANMMAEFGAKSSYIPPDVKTRAYLEAALERRAARGTSAGTADDYPPTVAESQLFPDEGAEYIATYRYGAGELEPTVSCPHTVDNIAPLSAVAGTEVQQAFIGTCTNGRLEDIAEAAEIMQGRQVAAGTRLLIVPASSLVLQEAMQRGYIQALVAAGAAIGTPGCGPCMGNHMGVPATGEVTISSANRNFRGRMGTTDAEIYLASPAVVAASAVAGRIADPRDIV</sequence>
<keyword evidence="5 6" id="KW-0456">Lyase</keyword>
<dbReference type="PROSITE" id="PS00450">
    <property type="entry name" value="ACONITASE_1"/>
    <property type="match status" value="1"/>
</dbReference>
<reference evidence="8" key="1">
    <citation type="submission" date="2019-09" db="EMBL/GenBank/DDBJ databases">
        <title>Characterisation of the sponge microbiome using genome-centric metagenomics.</title>
        <authorList>
            <person name="Engelberts J.P."/>
            <person name="Robbins S.J."/>
            <person name="De Goeij J.M."/>
            <person name="Aranda M."/>
            <person name="Bell S.C."/>
            <person name="Webster N.S."/>
        </authorList>
    </citation>
    <scope>NUCLEOTIDE SEQUENCE</scope>
    <source>
        <strain evidence="8">SB0661_bin_32</strain>
    </source>
</reference>
<dbReference type="GO" id="GO:0046872">
    <property type="term" value="F:metal ion binding"/>
    <property type="evidence" value="ECO:0007669"/>
    <property type="project" value="UniProtKB-KW"/>
</dbReference>
<comment type="catalytic activity">
    <reaction evidence="6">
        <text>(2R,3S)-3-isopropylmalate = (2S)-2-isopropylmalate</text>
        <dbReference type="Rhea" id="RHEA:32287"/>
        <dbReference type="ChEBI" id="CHEBI:1178"/>
        <dbReference type="ChEBI" id="CHEBI:35121"/>
        <dbReference type="EC" id="4.2.1.33"/>
    </reaction>
</comment>
<feature type="binding site" evidence="6">
    <location>
        <position position="395"/>
    </location>
    <ligand>
        <name>[4Fe-4S] cluster</name>
        <dbReference type="ChEBI" id="CHEBI:49883"/>
    </ligand>
</feature>
<keyword evidence="4 6" id="KW-0411">Iron-sulfur</keyword>
<feature type="domain" description="Aconitase/3-isopropylmalate dehydratase large subunit alpha/beta/alpha" evidence="7">
    <location>
        <begin position="43"/>
        <end position="321"/>
    </location>
</feature>
<dbReference type="GO" id="GO:0009098">
    <property type="term" value="P:L-leucine biosynthetic process"/>
    <property type="evidence" value="ECO:0007669"/>
    <property type="project" value="UniProtKB-UniRule"/>
</dbReference>
<name>A0A6B1D2V6_9CHLR</name>
<proteinExistence type="inferred from homology"/>
<dbReference type="InterPro" id="IPR011826">
    <property type="entry name" value="HAcnase/IPMdehydase_lsu_prok"/>
</dbReference>
<dbReference type="PRINTS" id="PR00415">
    <property type="entry name" value="ACONITASE"/>
</dbReference>
<dbReference type="GO" id="GO:0051539">
    <property type="term" value="F:4 iron, 4 sulfur cluster binding"/>
    <property type="evidence" value="ECO:0007669"/>
    <property type="project" value="UniProtKB-KW"/>
</dbReference>
<dbReference type="InterPro" id="IPR036008">
    <property type="entry name" value="Aconitase_4Fe-4S_dom"/>
</dbReference>
<keyword evidence="2 6" id="KW-0479">Metal-binding</keyword>
<keyword evidence="6" id="KW-0432">Leucine biosynthesis</keyword>
<evidence type="ECO:0000256" key="2">
    <source>
        <dbReference type="ARBA" id="ARBA00022723"/>
    </source>
</evidence>
<comment type="pathway">
    <text evidence="6">Amino-acid biosynthesis; L-leucine biosynthesis; L-leucine from 3-methyl-2-oxobutanoate: step 2/4.</text>
</comment>
<dbReference type="AlphaFoldDB" id="A0A6B1D2V6"/>
<dbReference type="Pfam" id="PF00330">
    <property type="entry name" value="Aconitase"/>
    <property type="match status" value="2"/>
</dbReference>
<feature type="binding site" evidence="6">
    <location>
        <position position="335"/>
    </location>
    <ligand>
        <name>[4Fe-4S] cluster</name>
        <dbReference type="ChEBI" id="CHEBI:49883"/>
    </ligand>
</feature>
<dbReference type="GO" id="GO:0003861">
    <property type="term" value="F:3-isopropylmalate dehydratase activity"/>
    <property type="evidence" value="ECO:0007669"/>
    <property type="project" value="UniProtKB-UniRule"/>
</dbReference>
<comment type="function">
    <text evidence="6">Catalyzes the isomerization between 2-isopropylmalate and 3-isopropylmalate, via the formation of 2-isopropylmaleate.</text>
</comment>
<evidence type="ECO:0000313" key="8">
    <source>
        <dbReference type="EMBL" id="MYC93908.1"/>
    </source>
</evidence>
<comment type="caution">
    <text evidence="8">The sequence shown here is derived from an EMBL/GenBank/DDBJ whole genome shotgun (WGS) entry which is preliminary data.</text>
</comment>
<dbReference type="InterPro" id="IPR015931">
    <property type="entry name" value="Acnase/IPM_dHydase_lsu_aba_1/3"/>
</dbReference>
<comment type="subunit">
    <text evidence="6">Heterodimer of LeuC and LeuD.</text>
</comment>
<evidence type="ECO:0000259" key="7">
    <source>
        <dbReference type="Pfam" id="PF00330"/>
    </source>
</evidence>
<dbReference type="EMBL" id="VXMH01000015">
    <property type="protein sequence ID" value="MYC93908.1"/>
    <property type="molecule type" value="Genomic_DNA"/>
</dbReference>
<dbReference type="NCBIfam" id="NF001614">
    <property type="entry name" value="PRK00402.1"/>
    <property type="match status" value="1"/>
</dbReference>
<dbReference type="InterPro" id="IPR001030">
    <property type="entry name" value="Acoase/IPM_deHydtase_lsu_aba"/>
</dbReference>
<feature type="binding site" evidence="6">
    <location>
        <position position="398"/>
    </location>
    <ligand>
        <name>[4Fe-4S] cluster</name>
        <dbReference type="ChEBI" id="CHEBI:49883"/>
    </ligand>
</feature>
<keyword evidence="1 6" id="KW-0004">4Fe-4S</keyword>
<feature type="domain" description="Aconitase/3-isopropylmalate dehydratase large subunit alpha/beta/alpha" evidence="7">
    <location>
        <begin position="322"/>
        <end position="446"/>
    </location>
</feature>
<dbReference type="PANTHER" id="PTHR43822:SF21">
    <property type="entry name" value="3-ISOPROPYLMALATE DEHYDRATASE LARGE SUBUNIT 1"/>
    <property type="match status" value="1"/>
</dbReference>
<evidence type="ECO:0000256" key="4">
    <source>
        <dbReference type="ARBA" id="ARBA00023014"/>
    </source>
</evidence>
<dbReference type="InterPro" id="IPR018136">
    <property type="entry name" value="Aconitase_4Fe-4S_BS"/>
</dbReference>
<keyword evidence="6" id="KW-0028">Amino-acid biosynthesis</keyword>
<gene>
    <name evidence="6" type="primary">leuC</name>
    <name evidence="8" type="ORF">F4X14_02970</name>
</gene>
<evidence type="ECO:0000256" key="1">
    <source>
        <dbReference type="ARBA" id="ARBA00022485"/>
    </source>
</evidence>
<dbReference type="PROSITE" id="PS01244">
    <property type="entry name" value="ACONITASE_2"/>
    <property type="match status" value="1"/>
</dbReference>
<evidence type="ECO:0000256" key="5">
    <source>
        <dbReference type="ARBA" id="ARBA00023239"/>
    </source>
</evidence>
<evidence type="ECO:0000256" key="3">
    <source>
        <dbReference type="ARBA" id="ARBA00023004"/>
    </source>
</evidence>
<keyword evidence="6" id="KW-0100">Branched-chain amino acid biosynthesis</keyword>
<protein>
    <recommendedName>
        <fullName evidence="6">3-isopropylmalate dehydratase large subunit</fullName>
        <ecNumber evidence="6">4.2.1.33</ecNumber>
    </recommendedName>
    <alternativeName>
        <fullName evidence="6">Alpha-IPM isomerase</fullName>
        <shortName evidence="6">IPMI</shortName>
    </alternativeName>
    <alternativeName>
        <fullName evidence="6">Isopropylmalate isomerase</fullName>
    </alternativeName>
</protein>
<dbReference type="NCBIfam" id="TIGR02086">
    <property type="entry name" value="IPMI_arch"/>
    <property type="match status" value="1"/>
</dbReference>
<dbReference type="PANTHER" id="PTHR43822">
    <property type="entry name" value="HOMOACONITASE, MITOCHONDRIAL-RELATED"/>
    <property type="match status" value="1"/>
</dbReference>
<keyword evidence="3 6" id="KW-0408">Iron</keyword>
<organism evidence="8">
    <name type="scientific">Caldilineaceae bacterium SB0661_bin_32</name>
    <dbReference type="NCBI Taxonomy" id="2605255"/>
    <lineage>
        <taxon>Bacteria</taxon>
        <taxon>Bacillati</taxon>
        <taxon>Chloroflexota</taxon>
        <taxon>Caldilineae</taxon>
        <taxon>Caldilineales</taxon>
        <taxon>Caldilineaceae</taxon>
    </lineage>
</organism>
<comment type="cofactor">
    <cofactor evidence="6">
        <name>[4Fe-4S] cluster</name>
        <dbReference type="ChEBI" id="CHEBI:49883"/>
    </cofactor>
    <text evidence="6">Binds 1 [4Fe-4S] cluster per subunit.</text>
</comment>
<dbReference type="NCBIfam" id="TIGR01343">
    <property type="entry name" value="hacA_fam"/>
    <property type="match status" value="1"/>
</dbReference>
<accession>A0A6B1D2V6</accession>
<dbReference type="SUPFAM" id="SSF53732">
    <property type="entry name" value="Aconitase iron-sulfur domain"/>
    <property type="match status" value="1"/>
</dbReference>
<dbReference type="Gene3D" id="3.30.499.10">
    <property type="entry name" value="Aconitase, domain 3"/>
    <property type="match status" value="2"/>
</dbReference>
<dbReference type="HAMAP" id="MF_01027">
    <property type="entry name" value="LeuC_type2"/>
    <property type="match status" value="1"/>
</dbReference>
<dbReference type="InterPro" id="IPR006251">
    <property type="entry name" value="Homoacnase/IPMdehydase_lsu"/>
</dbReference>
<evidence type="ECO:0000256" key="6">
    <source>
        <dbReference type="HAMAP-Rule" id="MF_01027"/>
    </source>
</evidence>
<comment type="similarity">
    <text evidence="6">Belongs to the aconitase/IPM isomerase family. LeuC type 2 subfamily.</text>
</comment>
<dbReference type="EC" id="4.2.1.33" evidence="6"/>
<dbReference type="UniPathway" id="UPA00048">
    <property type="reaction ID" value="UER00071"/>
</dbReference>